<name>A0ABP0JU30_9DINO</name>
<proteinExistence type="predicted"/>
<organism evidence="2 3">
    <name type="scientific">Durusdinium trenchii</name>
    <dbReference type="NCBI Taxonomy" id="1381693"/>
    <lineage>
        <taxon>Eukaryota</taxon>
        <taxon>Sar</taxon>
        <taxon>Alveolata</taxon>
        <taxon>Dinophyceae</taxon>
        <taxon>Suessiales</taxon>
        <taxon>Symbiodiniaceae</taxon>
        <taxon>Durusdinium</taxon>
    </lineage>
</organism>
<comment type="caution">
    <text evidence="2">The sequence shown here is derived from an EMBL/GenBank/DDBJ whole genome shotgun (WGS) entry which is preliminary data.</text>
</comment>
<evidence type="ECO:0000256" key="1">
    <source>
        <dbReference type="SAM" id="SignalP"/>
    </source>
</evidence>
<reference evidence="2 3" key="1">
    <citation type="submission" date="2024-02" db="EMBL/GenBank/DDBJ databases">
        <authorList>
            <person name="Chen Y."/>
            <person name="Shah S."/>
            <person name="Dougan E. K."/>
            <person name="Thang M."/>
            <person name="Chan C."/>
        </authorList>
    </citation>
    <scope>NUCLEOTIDE SEQUENCE [LARGE SCALE GENOMIC DNA]</scope>
</reference>
<feature type="chain" id="PRO_5045666103" evidence="1">
    <location>
        <begin position="22"/>
        <end position="408"/>
    </location>
</feature>
<dbReference type="Pfam" id="PF14885">
    <property type="entry name" value="GHL15"/>
    <property type="match status" value="1"/>
</dbReference>
<gene>
    <name evidence="2" type="ORF">SCF082_LOCUS13782</name>
</gene>
<evidence type="ECO:0000313" key="3">
    <source>
        <dbReference type="Proteomes" id="UP001642464"/>
    </source>
</evidence>
<dbReference type="InterPro" id="IPR029455">
    <property type="entry name" value="GHL15"/>
</dbReference>
<keyword evidence="1" id="KW-0732">Signal</keyword>
<protein>
    <submittedName>
        <fullName evidence="2">Uncharacterized protein</fullName>
    </submittedName>
</protein>
<accession>A0ABP0JU30</accession>
<feature type="signal peptide" evidence="1">
    <location>
        <begin position="1"/>
        <end position="21"/>
    </location>
</feature>
<dbReference type="Proteomes" id="UP001642464">
    <property type="component" value="Unassembled WGS sequence"/>
</dbReference>
<evidence type="ECO:0000313" key="2">
    <source>
        <dbReference type="EMBL" id="CAK9017750.1"/>
    </source>
</evidence>
<keyword evidence="3" id="KW-1185">Reference proteome</keyword>
<dbReference type="EMBL" id="CAXAMM010008557">
    <property type="protein sequence ID" value="CAK9017750.1"/>
    <property type="molecule type" value="Genomic_DNA"/>
</dbReference>
<sequence length="408" mass="46582">MALLLHPVAWIVLAQIPQASALSKYQGPKPPWPYKGFTSFPAFYFGANESGLENASWLPFVAQHQVAGWGWQQNFRSVGQDRQRYFQQEVSLAQMATRMATYIEVTPKTPEKRLQAKFVYRHLEIAEWYFMTSAAAYHDPSNADLFLHDREGRLCWDSFGNTGPYWNFSNPRVSDWILNEVASEIGREANVQAVFFDETDYLYCGGTAGNCSADVHTGEEGLAQYRAKLQLLRSLSLTLNRKKVWPIYSSYNGYSDLPWRKCLMPFDEYFNVLQDVGWIRFYEFGIGATSPSAAWDSQATLAQAMRESELGLPVMVRATPQANAKSGASLPLGLFLLVQNDYWYLGISTGWLSENWQWWPEYDKLYGSPLGQPELKSDGWHRRFQKCHVFVSTDLTHANVTFTDIVSL</sequence>